<dbReference type="PRINTS" id="PR00081">
    <property type="entry name" value="GDHRDH"/>
</dbReference>
<dbReference type="RefSeq" id="WP_162465082.1">
    <property type="nucleotide sequence ID" value="NZ_KY349138.1"/>
</dbReference>
<dbReference type="NCBIfam" id="NF005065">
    <property type="entry name" value="PRK06482.1"/>
    <property type="match status" value="1"/>
</dbReference>
<proteinExistence type="inferred from homology"/>
<dbReference type="SUPFAM" id="SSF51735">
    <property type="entry name" value="NAD(P)-binding Rossmann-fold domains"/>
    <property type="match status" value="1"/>
</dbReference>
<dbReference type="Pfam" id="PF00106">
    <property type="entry name" value="adh_short"/>
    <property type="match status" value="1"/>
</dbReference>
<accession>A0A1S6GKN0</accession>
<comment type="similarity">
    <text evidence="1 3">Belongs to the short-chain dehydrogenases/reductases (SDR) family.</text>
</comment>
<protein>
    <submittedName>
        <fullName evidence="4">3-oxoacyl-[acyl-carrier-protein] reductase FabG</fullName>
        <ecNumber evidence="4">1.1.1.100</ecNumber>
    </submittedName>
</protein>
<evidence type="ECO:0000256" key="3">
    <source>
        <dbReference type="RuleBase" id="RU000363"/>
    </source>
</evidence>
<dbReference type="InterPro" id="IPR036291">
    <property type="entry name" value="NAD(P)-bd_dom_sf"/>
</dbReference>
<sequence length="280" mass="30106">MSRTWFITGVSSGFGRELTQQLLQRGDRVAGTVRNPNAVDDLKAAYGERLWTVELDVTDREQIRSVVQAAFNDLTRIDAVINNAGYGLFGAAEEMTDEQVIHQIRTNLLGSIQVTRAALPYLRAQGGGRIIQMSTWGGQATGPGGSLYHASKWGIEGFMEATAKDVAPFGIGVTIVEPGGARTEFRRGGVRLSEPMAAYDASPASMARNIPNLPPAVGDPAKMATIIIDSVDQDPAPLRIALGSDAYNFIHTGLTERLASLEAQRDLAFSTDFEAKPVAE</sequence>
<name>A0A1S6GKN0_9MYCO</name>
<evidence type="ECO:0000256" key="1">
    <source>
        <dbReference type="ARBA" id="ARBA00006484"/>
    </source>
</evidence>
<dbReference type="InterPro" id="IPR002347">
    <property type="entry name" value="SDR_fam"/>
</dbReference>
<evidence type="ECO:0000313" key="4">
    <source>
        <dbReference type="EMBL" id="AQS22427.1"/>
    </source>
</evidence>
<keyword evidence="4" id="KW-0614">Plasmid</keyword>
<dbReference type="EC" id="1.1.1.100" evidence="4"/>
<evidence type="ECO:0000256" key="2">
    <source>
        <dbReference type="ARBA" id="ARBA00023002"/>
    </source>
</evidence>
<dbReference type="InterPro" id="IPR051911">
    <property type="entry name" value="SDR_oxidoreductase"/>
</dbReference>
<dbReference type="AlphaFoldDB" id="A0A1S6GKN0"/>
<dbReference type="Gene3D" id="3.40.50.720">
    <property type="entry name" value="NAD(P)-binding Rossmann-like Domain"/>
    <property type="match status" value="1"/>
</dbReference>
<dbReference type="EMBL" id="KY349138">
    <property type="protein sequence ID" value="AQS22427.1"/>
    <property type="molecule type" value="Genomic_DNA"/>
</dbReference>
<gene>
    <name evidence="4" type="primary">fabG_1</name>
    <name evidence="4" type="ORF">pCBMA213_2_00063</name>
</gene>
<dbReference type="CDD" id="cd05374">
    <property type="entry name" value="17beta-HSD-like_SDR_c"/>
    <property type="match status" value="1"/>
</dbReference>
<dbReference type="PANTHER" id="PTHR43976:SF16">
    <property type="entry name" value="SHORT-CHAIN DEHYDROGENASE_REDUCTASE FAMILY PROTEIN"/>
    <property type="match status" value="1"/>
</dbReference>
<dbReference type="GO" id="GO:0004316">
    <property type="term" value="F:3-oxoacyl-[acyl-carrier-protein] reductase (NADPH) activity"/>
    <property type="evidence" value="ECO:0007669"/>
    <property type="project" value="UniProtKB-EC"/>
</dbReference>
<organism evidence="4">
    <name type="scientific">Mycolicibacterium sp. CBMA 213</name>
    <dbReference type="NCBI Taxonomy" id="1968788"/>
    <lineage>
        <taxon>Bacteria</taxon>
        <taxon>Bacillati</taxon>
        <taxon>Actinomycetota</taxon>
        <taxon>Actinomycetes</taxon>
        <taxon>Mycobacteriales</taxon>
        <taxon>Mycobacteriaceae</taxon>
        <taxon>Mycolicibacterium</taxon>
    </lineage>
</organism>
<geneLocation type="plasmid" evidence="4">
    <name>pCBMA213_2</name>
</geneLocation>
<dbReference type="PANTHER" id="PTHR43976">
    <property type="entry name" value="SHORT CHAIN DEHYDROGENASE"/>
    <property type="match status" value="1"/>
</dbReference>
<keyword evidence="2 4" id="KW-0560">Oxidoreductase</keyword>
<dbReference type="PRINTS" id="PR00080">
    <property type="entry name" value="SDRFAMILY"/>
</dbReference>
<reference evidence="4" key="1">
    <citation type="submission" date="2016-12" db="EMBL/GenBank/DDBJ databases">
        <title>Complete plasmid sequence carrying type IV-like and type VII secretion systems from an atypical mycobacteria strain.</title>
        <authorList>
            <person name="Morgado S."/>
            <person name="Marin M."/>
            <person name="Fonseca E."/>
            <person name="Freitas F."/>
            <person name="Vicente A.C."/>
        </authorList>
    </citation>
    <scope>NUCLEOTIDE SEQUENCE</scope>
    <source>
        <strain evidence="4">CBMA 213</strain>
        <plasmid evidence="4">pCBMA213_2</plasmid>
    </source>
</reference>